<sequence>MTNPFEDPDAQYYALINDQDQFSLWPATIEVPAGWTIAHGPTDRQSCVDHIEVHWTDMRPAR</sequence>
<dbReference type="EMBL" id="VIWX01000005">
    <property type="protein sequence ID" value="TWF93561.1"/>
    <property type="molecule type" value="Genomic_DNA"/>
</dbReference>
<dbReference type="Gene3D" id="3.90.820.10">
    <property type="entry name" value="Structural Genomics, Unknown Function 30-nov-00 1gh9 Mol_id"/>
    <property type="match status" value="1"/>
</dbReference>
<dbReference type="Pfam" id="PF03621">
    <property type="entry name" value="MbtH"/>
    <property type="match status" value="1"/>
</dbReference>
<dbReference type="PANTHER" id="PTHR38444:SF1">
    <property type="entry name" value="ENTEROBACTIN BIOSYNTHESIS PROTEIN YBDZ"/>
    <property type="match status" value="1"/>
</dbReference>
<dbReference type="Proteomes" id="UP000316184">
    <property type="component" value="Unassembled WGS sequence"/>
</dbReference>
<evidence type="ECO:0000313" key="2">
    <source>
        <dbReference type="EMBL" id="TWF93561.1"/>
    </source>
</evidence>
<protein>
    <submittedName>
        <fullName evidence="2">MbtH protein</fullName>
    </submittedName>
</protein>
<proteinExistence type="predicted"/>
<keyword evidence="3" id="KW-1185">Reference proteome</keyword>
<dbReference type="SUPFAM" id="SSF160582">
    <property type="entry name" value="MbtH-like"/>
    <property type="match status" value="1"/>
</dbReference>
<evidence type="ECO:0000259" key="1">
    <source>
        <dbReference type="SMART" id="SM00923"/>
    </source>
</evidence>
<dbReference type="GO" id="GO:0005829">
    <property type="term" value="C:cytosol"/>
    <property type="evidence" value="ECO:0007669"/>
    <property type="project" value="TreeGrafter"/>
</dbReference>
<organism evidence="2 3">
    <name type="scientific">Saccharopolyspora dendranthemae</name>
    <dbReference type="NCBI Taxonomy" id="1181886"/>
    <lineage>
        <taxon>Bacteria</taxon>
        <taxon>Bacillati</taxon>
        <taxon>Actinomycetota</taxon>
        <taxon>Actinomycetes</taxon>
        <taxon>Pseudonocardiales</taxon>
        <taxon>Pseudonocardiaceae</taxon>
        <taxon>Saccharopolyspora</taxon>
    </lineage>
</organism>
<reference evidence="2 3" key="1">
    <citation type="submission" date="2019-06" db="EMBL/GenBank/DDBJ databases">
        <title>Sequencing the genomes of 1000 actinobacteria strains.</title>
        <authorList>
            <person name="Klenk H.-P."/>
        </authorList>
    </citation>
    <scope>NUCLEOTIDE SEQUENCE [LARGE SCALE GENOMIC DNA]</scope>
    <source>
        <strain evidence="2 3">DSM 46699</strain>
    </source>
</reference>
<dbReference type="AlphaFoldDB" id="A0A561U2G2"/>
<dbReference type="InterPro" id="IPR005153">
    <property type="entry name" value="MbtH-like_dom"/>
</dbReference>
<name>A0A561U2G2_9PSEU</name>
<feature type="domain" description="MbtH-like" evidence="1">
    <location>
        <begin position="3"/>
        <end position="53"/>
    </location>
</feature>
<dbReference type="InterPro" id="IPR037407">
    <property type="entry name" value="MLP_fam"/>
</dbReference>
<gene>
    <name evidence="2" type="ORF">FHU35_15414</name>
</gene>
<dbReference type="OrthoDB" id="7584480at2"/>
<dbReference type="RefSeq" id="WP_145743425.1">
    <property type="nucleotide sequence ID" value="NZ_VIWX01000005.1"/>
</dbReference>
<comment type="caution">
    <text evidence="2">The sequence shown here is derived from an EMBL/GenBank/DDBJ whole genome shotgun (WGS) entry which is preliminary data.</text>
</comment>
<dbReference type="InterPro" id="IPR038020">
    <property type="entry name" value="MbtH-like_sf"/>
</dbReference>
<dbReference type="PANTHER" id="PTHR38444">
    <property type="entry name" value="ENTEROBACTIN BIOSYNTHESIS PROTEIN YBDZ"/>
    <property type="match status" value="1"/>
</dbReference>
<accession>A0A561U2G2</accession>
<dbReference type="SMART" id="SM00923">
    <property type="entry name" value="MbtH"/>
    <property type="match status" value="1"/>
</dbReference>
<dbReference type="GO" id="GO:0019290">
    <property type="term" value="P:siderophore biosynthetic process"/>
    <property type="evidence" value="ECO:0007669"/>
    <property type="project" value="TreeGrafter"/>
</dbReference>
<evidence type="ECO:0000313" key="3">
    <source>
        <dbReference type="Proteomes" id="UP000316184"/>
    </source>
</evidence>